<keyword evidence="3" id="KW-1185">Reference proteome</keyword>
<dbReference type="Pfam" id="PF18759">
    <property type="entry name" value="Plavaka"/>
    <property type="match status" value="1"/>
</dbReference>
<dbReference type="Proteomes" id="UP000184267">
    <property type="component" value="Unassembled WGS sequence"/>
</dbReference>
<evidence type="ECO:0000256" key="1">
    <source>
        <dbReference type="SAM" id="MobiDB-lite"/>
    </source>
</evidence>
<sequence length="1041" mass="116758">MVFCSGCDTQFSLSGRSRHWAQTSQHECLAAAEAYRKQLLAAAAPDDGEEGLARPFEGDYFGDYDIQDFRTPNDNEAVALSDHDIDMLDEHGHGSDALDLDRFSLGASGSGLHELDEDEGDADDGEEDEEAADADDEDEDGEDMDGEDDEDEEDGDFEPSEDDKYEEEEADFVSWEPPLELGQDAQPSEHAANPAREDDIAEEAAILPRASRQAAENNLRRKTFIVRYAQPLPSSGHRAILGQRTQRPAYSAYKARIDAEGSNPWAPFQSQLDWEVARWAKTRGPGSTALTELLAIKGLPDTLGLSFKTAQELNKLIDEGMPSGRPQFKRREIIVQGEVFEVYYRDVLECIRALFGDPEFAKHLLLFPEMHYTDATKKVRLYFDVNTGDWWWKIQQKLDKRRAGGTVIPIIISSDKTQLTVFGNKSAYPVYLTIGNLPKDIRRKPSHRGQILLAYLPTSNLEHITNKAARRRTLSNLFHACMRQILSPLQTAGEDGVSMTSGDGRLFRCHPILAAYVGDYPEQTLVACCKKGDCPKCPIHRDELGNSTDTDRAIRDISKTLDALDTFDAGPRAYNNACKSIGIKPIIHPFWENLPYIDIYAAITPDILHQLYQGVVKHLVSWIKTAYSVIEIDARCRRMPPNHNLRHFAKGISKLQRVTGKEHADICRILIGLIIGLPLPDGLNPARLVRATRALLDFLYVAQYPVQTTETLELLRDGLTRFHANKDIFVTLGIRTGFNIPKLHGLDHYPLSTRLLGSLDNFDTQYSECLHIDFAKEAYRATNRKDEFSQMTLWLERREKVQRHDVFLKWRLADSNSVAPHVNSSTEPSSSSPSTALPPSAPSQSHPVHPLPVPAAPMFTSVRMTRHPSAKGVPISRLIADYGATYFHDALARFLVKYNNPELSAAQTERAASAFYVPFNTVSVYHKIKFVLGDVQDFLDRPAQPTDVIHARPARTGKYGKGVPGRFDTALVNDGRGAATGVEGYRVGQIRVVFTIPRRAIDTVFPGPNARRPQHLAYVEWFTAFTEPDQHHDRFTYMTMF</sequence>
<dbReference type="InterPro" id="IPR041078">
    <property type="entry name" value="Plavaka"/>
</dbReference>
<feature type="region of interest" description="Disordered" evidence="1">
    <location>
        <begin position="818"/>
        <end position="852"/>
    </location>
</feature>
<feature type="compositionally biased region" description="Low complexity" evidence="1">
    <location>
        <begin position="824"/>
        <end position="848"/>
    </location>
</feature>
<evidence type="ECO:0000313" key="3">
    <source>
        <dbReference type="Proteomes" id="UP000184267"/>
    </source>
</evidence>
<gene>
    <name evidence="2" type="ORF">TRAPUB_1634</name>
</gene>
<dbReference type="AlphaFoldDB" id="A0A1M2VIZ4"/>
<feature type="compositionally biased region" description="Acidic residues" evidence="1">
    <location>
        <begin position="115"/>
        <end position="171"/>
    </location>
</feature>
<dbReference type="OMA" id="AQYPVQT"/>
<dbReference type="STRING" id="154538.A0A1M2VIZ4"/>
<comment type="caution">
    <text evidence="2">The sequence shown here is derived from an EMBL/GenBank/DDBJ whole genome shotgun (WGS) entry which is preliminary data.</text>
</comment>
<organism evidence="2 3">
    <name type="scientific">Trametes pubescens</name>
    <name type="common">White-rot fungus</name>
    <dbReference type="NCBI Taxonomy" id="154538"/>
    <lineage>
        <taxon>Eukaryota</taxon>
        <taxon>Fungi</taxon>
        <taxon>Dikarya</taxon>
        <taxon>Basidiomycota</taxon>
        <taxon>Agaricomycotina</taxon>
        <taxon>Agaricomycetes</taxon>
        <taxon>Polyporales</taxon>
        <taxon>Polyporaceae</taxon>
        <taxon>Trametes</taxon>
    </lineage>
</organism>
<protein>
    <recommendedName>
        <fullName evidence="4">C2H2-type domain-containing protein</fullName>
    </recommendedName>
</protein>
<accession>A0A1M2VIZ4</accession>
<reference evidence="2 3" key="1">
    <citation type="submission" date="2016-10" db="EMBL/GenBank/DDBJ databases">
        <title>Genome sequence of the basidiomycete white-rot fungus Trametes pubescens.</title>
        <authorList>
            <person name="Makela M.R."/>
            <person name="Granchi Z."/>
            <person name="Peng M."/>
            <person name="De Vries R.P."/>
            <person name="Grigoriev I."/>
            <person name="Riley R."/>
            <person name="Hilden K."/>
        </authorList>
    </citation>
    <scope>NUCLEOTIDE SEQUENCE [LARGE SCALE GENOMIC DNA]</scope>
    <source>
        <strain evidence="2 3">FBCC735</strain>
    </source>
</reference>
<dbReference type="OrthoDB" id="3252362at2759"/>
<proteinExistence type="predicted"/>
<name>A0A1M2VIZ4_TRAPU</name>
<evidence type="ECO:0008006" key="4">
    <source>
        <dbReference type="Google" id="ProtNLM"/>
    </source>
</evidence>
<dbReference type="EMBL" id="MNAD01001170">
    <property type="protein sequence ID" value="OJT07538.1"/>
    <property type="molecule type" value="Genomic_DNA"/>
</dbReference>
<evidence type="ECO:0000313" key="2">
    <source>
        <dbReference type="EMBL" id="OJT07538.1"/>
    </source>
</evidence>
<feature type="region of interest" description="Disordered" evidence="1">
    <location>
        <begin position="108"/>
        <end position="171"/>
    </location>
</feature>